<accession>W1YEI6</accession>
<sequence>ENGKATVAVTADGLNVVGVEVAFPTQTKGEQNKYFSALSFLISPEE</sequence>
<name>W1YEI6_9ZZZZ</name>
<dbReference type="EMBL" id="AZMM01005182">
    <property type="protein sequence ID" value="ETJ40897.1"/>
    <property type="molecule type" value="Genomic_DNA"/>
</dbReference>
<gene>
    <name evidence="1" type="ORF">Q604_UNBC05182G0002</name>
</gene>
<reference evidence="1" key="1">
    <citation type="submission" date="2013-12" db="EMBL/GenBank/DDBJ databases">
        <title>A Varibaculum cambriense genome reconstructed from a premature infant gut community with otherwise low bacterial novelty that shifts toward anaerobic metabolism during the third week of life.</title>
        <authorList>
            <person name="Brown C.T."/>
            <person name="Sharon I."/>
            <person name="Thomas B.C."/>
            <person name="Castelle C.J."/>
            <person name="Morowitz M.J."/>
            <person name="Banfield J.F."/>
        </authorList>
    </citation>
    <scope>NUCLEOTIDE SEQUENCE</scope>
</reference>
<feature type="non-terminal residue" evidence="1">
    <location>
        <position position="1"/>
    </location>
</feature>
<comment type="caution">
    <text evidence="1">The sequence shown here is derived from an EMBL/GenBank/DDBJ whole genome shotgun (WGS) entry which is preliminary data.</text>
</comment>
<organism evidence="1">
    <name type="scientific">human gut metagenome</name>
    <dbReference type="NCBI Taxonomy" id="408170"/>
    <lineage>
        <taxon>unclassified sequences</taxon>
        <taxon>metagenomes</taxon>
        <taxon>organismal metagenomes</taxon>
    </lineage>
</organism>
<dbReference type="AlphaFoldDB" id="W1YEI6"/>
<evidence type="ECO:0000313" key="1">
    <source>
        <dbReference type="EMBL" id="ETJ40897.1"/>
    </source>
</evidence>
<protein>
    <submittedName>
        <fullName evidence="1">Uncharacterized protein</fullName>
    </submittedName>
</protein>
<proteinExistence type="predicted"/>